<dbReference type="EMBL" id="LMZQ01000013">
    <property type="protein sequence ID" value="KRT14861.1"/>
    <property type="molecule type" value="Genomic_DNA"/>
</dbReference>
<reference evidence="1 2" key="1">
    <citation type="submission" date="2015-11" db="EMBL/GenBank/DDBJ databases">
        <title>Sequence of Pedobacter ginsenosidimutans.</title>
        <authorList>
            <person name="Carson E."/>
            <person name="Keyser V."/>
            <person name="Newman J."/>
            <person name="Miller J."/>
        </authorList>
    </citation>
    <scope>NUCLEOTIDE SEQUENCE [LARGE SCALE GENOMIC DNA]</scope>
    <source>
        <strain evidence="1 2">KACC 14530</strain>
    </source>
</reference>
<gene>
    <name evidence="1" type="ORF">ASU31_16180</name>
</gene>
<name>A0A0T5VM19_9SPHI</name>
<organism evidence="1 2">
    <name type="scientific">Pedobacter ginsenosidimutans</name>
    <dbReference type="NCBI Taxonomy" id="687842"/>
    <lineage>
        <taxon>Bacteria</taxon>
        <taxon>Pseudomonadati</taxon>
        <taxon>Bacteroidota</taxon>
        <taxon>Sphingobacteriia</taxon>
        <taxon>Sphingobacteriales</taxon>
        <taxon>Sphingobacteriaceae</taxon>
        <taxon>Pedobacter</taxon>
    </lineage>
</organism>
<proteinExistence type="predicted"/>
<sequence>MKIIIGYLKDSVYFDYMRRNLNIIKYHAIVSLSLSKTFYSRKQKTFILRQAQDDNVFCFLLYLMTLGGAFKKAF</sequence>
<keyword evidence="2" id="KW-1185">Reference proteome</keyword>
<dbReference type="STRING" id="687842.ASU31_16180"/>
<evidence type="ECO:0000313" key="2">
    <source>
        <dbReference type="Proteomes" id="UP000051950"/>
    </source>
</evidence>
<evidence type="ECO:0000313" key="1">
    <source>
        <dbReference type="EMBL" id="KRT14861.1"/>
    </source>
</evidence>
<dbReference type="AlphaFoldDB" id="A0A0T5VM19"/>
<accession>A0A0T5VM19</accession>
<comment type="caution">
    <text evidence="1">The sequence shown here is derived from an EMBL/GenBank/DDBJ whole genome shotgun (WGS) entry which is preliminary data.</text>
</comment>
<dbReference type="Proteomes" id="UP000051950">
    <property type="component" value="Unassembled WGS sequence"/>
</dbReference>
<protein>
    <submittedName>
        <fullName evidence="1">Uncharacterized protein</fullName>
    </submittedName>
</protein>